<dbReference type="Proteomes" id="UP001157502">
    <property type="component" value="Chromosome 19"/>
</dbReference>
<accession>A0ACC2G0F3</accession>
<reference evidence="1" key="1">
    <citation type="submission" date="2021-05" db="EMBL/GenBank/DDBJ databases">
        <authorList>
            <person name="Pan Q."/>
            <person name="Jouanno E."/>
            <person name="Zahm M."/>
            <person name="Klopp C."/>
            <person name="Cabau C."/>
            <person name="Louis A."/>
            <person name="Berthelot C."/>
            <person name="Parey E."/>
            <person name="Roest Crollius H."/>
            <person name="Montfort J."/>
            <person name="Robinson-Rechavi M."/>
            <person name="Bouchez O."/>
            <person name="Lampietro C."/>
            <person name="Lopez Roques C."/>
            <person name="Donnadieu C."/>
            <person name="Postlethwait J."/>
            <person name="Bobe J."/>
            <person name="Dillon D."/>
            <person name="Chandos A."/>
            <person name="von Hippel F."/>
            <person name="Guiguen Y."/>
        </authorList>
    </citation>
    <scope>NUCLEOTIDE SEQUENCE</scope>
    <source>
        <strain evidence="1">YG-Jan2019</strain>
    </source>
</reference>
<proteinExistence type="predicted"/>
<gene>
    <name evidence="1" type="ORF">DPEC_G00225190</name>
</gene>
<comment type="caution">
    <text evidence="1">The sequence shown here is derived from an EMBL/GenBank/DDBJ whole genome shotgun (WGS) entry which is preliminary data.</text>
</comment>
<organism evidence="1 2">
    <name type="scientific">Dallia pectoralis</name>
    <name type="common">Alaska blackfish</name>
    <dbReference type="NCBI Taxonomy" id="75939"/>
    <lineage>
        <taxon>Eukaryota</taxon>
        <taxon>Metazoa</taxon>
        <taxon>Chordata</taxon>
        <taxon>Craniata</taxon>
        <taxon>Vertebrata</taxon>
        <taxon>Euteleostomi</taxon>
        <taxon>Actinopterygii</taxon>
        <taxon>Neopterygii</taxon>
        <taxon>Teleostei</taxon>
        <taxon>Protacanthopterygii</taxon>
        <taxon>Esociformes</taxon>
        <taxon>Umbridae</taxon>
        <taxon>Dallia</taxon>
    </lineage>
</organism>
<protein>
    <submittedName>
        <fullName evidence="1">Uncharacterized protein</fullName>
    </submittedName>
</protein>
<dbReference type="EMBL" id="CM055746">
    <property type="protein sequence ID" value="KAJ7997078.1"/>
    <property type="molecule type" value="Genomic_DNA"/>
</dbReference>
<sequence>MILCLLCSPILLRHPGKGAGTRKKVSLGEFNWDGISINGKTFHSNRQIGIFSCHSASIQLTLLTNVSNCFLRKGNPIFFIQKPGDELTNAVIFNLGTVVVV</sequence>
<keyword evidence="2" id="KW-1185">Reference proteome</keyword>
<evidence type="ECO:0000313" key="1">
    <source>
        <dbReference type="EMBL" id="KAJ7997078.1"/>
    </source>
</evidence>
<name>A0ACC2G0F3_DALPE</name>
<evidence type="ECO:0000313" key="2">
    <source>
        <dbReference type="Proteomes" id="UP001157502"/>
    </source>
</evidence>